<dbReference type="GO" id="GO:0000977">
    <property type="term" value="F:RNA polymerase II transcription regulatory region sequence-specific DNA binding"/>
    <property type="evidence" value="ECO:0007669"/>
    <property type="project" value="TreeGrafter"/>
</dbReference>
<keyword evidence="3" id="KW-0312">Gluconeogenesis</keyword>
<dbReference type="CDD" id="cd00067">
    <property type="entry name" value="GAL4"/>
    <property type="match status" value="1"/>
</dbReference>
<feature type="region of interest" description="Disordered" evidence="10">
    <location>
        <begin position="1"/>
        <end position="80"/>
    </location>
</feature>
<evidence type="ECO:0000256" key="9">
    <source>
        <dbReference type="ARBA" id="ARBA00023242"/>
    </source>
</evidence>
<feature type="compositionally biased region" description="Basic and acidic residues" evidence="10">
    <location>
        <begin position="36"/>
        <end position="46"/>
    </location>
</feature>
<dbReference type="GO" id="GO:0005634">
    <property type="term" value="C:nucleus"/>
    <property type="evidence" value="ECO:0007669"/>
    <property type="project" value="UniProtKB-SubCell"/>
</dbReference>
<feature type="compositionally biased region" description="Polar residues" evidence="10">
    <location>
        <begin position="205"/>
        <end position="216"/>
    </location>
</feature>
<keyword evidence="7" id="KW-0238">DNA-binding</keyword>
<accession>A0A4S8VRX4</accession>
<evidence type="ECO:0000256" key="3">
    <source>
        <dbReference type="ARBA" id="ARBA00022432"/>
    </source>
</evidence>
<dbReference type="PANTHER" id="PTHR47659">
    <property type="entry name" value="ZN(II)2CYS6 TRANSCRIPTION FACTOR (EUROFUNG)-RELATED"/>
    <property type="match status" value="1"/>
</dbReference>
<dbReference type="Pfam" id="PF24990">
    <property type="entry name" value="PAS_13"/>
    <property type="match status" value="1"/>
</dbReference>
<keyword evidence="4" id="KW-0479">Metal-binding</keyword>
<dbReference type="InterPro" id="IPR056751">
    <property type="entry name" value="PAS_13"/>
</dbReference>
<comment type="similarity">
    <text evidence="2">Belongs to the ERT1/acuK family.</text>
</comment>
<evidence type="ECO:0000256" key="1">
    <source>
        <dbReference type="ARBA" id="ARBA00004123"/>
    </source>
</evidence>
<keyword evidence="5" id="KW-0862">Zinc</keyword>
<feature type="compositionally biased region" description="Polar residues" evidence="10">
    <location>
        <begin position="16"/>
        <end position="30"/>
    </location>
</feature>
<keyword evidence="6" id="KW-0805">Transcription regulation</keyword>
<evidence type="ECO:0000256" key="5">
    <source>
        <dbReference type="ARBA" id="ARBA00022833"/>
    </source>
</evidence>
<evidence type="ECO:0000256" key="6">
    <source>
        <dbReference type="ARBA" id="ARBA00023015"/>
    </source>
</evidence>
<feature type="compositionally biased region" description="Low complexity" evidence="10">
    <location>
        <begin position="554"/>
        <end position="571"/>
    </location>
</feature>
<dbReference type="GO" id="GO:0006094">
    <property type="term" value="P:gluconeogenesis"/>
    <property type="evidence" value="ECO:0007669"/>
    <property type="project" value="UniProtKB-KW"/>
</dbReference>
<evidence type="ECO:0000313" key="12">
    <source>
        <dbReference type="EMBL" id="THW14695.1"/>
    </source>
</evidence>
<keyword evidence="8" id="KW-0804">Transcription</keyword>
<dbReference type="SUPFAM" id="SSF57701">
    <property type="entry name" value="Zn2/Cys6 DNA-binding domain"/>
    <property type="match status" value="1"/>
</dbReference>
<feature type="compositionally biased region" description="Polar residues" evidence="10">
    <location>
        <begin position="405"/>
        <end position="421"/>
    </location>
</feature>
<evidence type="ECO:0000256" key="7">
    <source>
        <dbReference type="ARBA" id="ARBA00023125"/>
    </source>
</evidence>
<dbReference type="InterPro" id="IPR001138">
    <property type="entry name" value="Zn2Cys6_DnaBD"/>
</dbReference>
<dbReference type="GO" id="GO:0008270">
    <property type="term" value="F:zinc ion binding"/>
    <property type="evidence" value="ECO:0007669"/>
    <property type="project" value="InterPro"/>
</dbReference>
<comment type="subcellular location">
    <subcellularLocation>
        <location evidence="1">Nucleus</location>
    </subcellularLocation>
</comment>
<proteinExistence type="inferred from homology"/>
<evidence type="ECO:0000256" key="8">
    <source>
        <dbReference type="ARBA" id="ARBA00023163"/>
    </source>
</evidence>
<dbReference type="GO" id="GO:0000981">
    <property type="term" value="F:DNA-binding transcription factor activity, RNA polymerase II-specific"/>
    <property type="evidence" value="ECO:0007669"/>
    <property type="project" value="InterPro"/>
</dbReference>
<evidence type="ECO:0000256" key="2">
    <source>
        <dbReference type="ARBA" id="ARBA00010855"/>
    </source>
</evidence>
<feature type="region of interest" description="Disordered" evidence="10">
    <location>
        <begin position="136"/>
        <end position="161"/>
    </location>
</feature>
<dbReference type="Proteomes" id="UP000308014">
    <property type="component" value="Unassembled WGS sequence"/>
</dbReference>
<organism evidence="12 13">
    <name type="scientific">Aureobasidium pullulans</name>
    <name type="common">Black yeast</name>
    <name type="synonym">Pullularia pullulans</name>
    <dbReference type="NCBI Taxonomy" id="5580"/>
    <lineage>
        <taxon>Eukaryota</taxon>
        <taxon>Fungi</taxon>
        <taxon>Dikarya</taxon>
        <taxon>Ascomycota</taxon>
        <taxon>Pezizomycotina</taxon>
        <taxon>Dothideomycetes</taxon>
        <taxon>Dothideomycetidae</taxon>
        <taxon>Dothideales</taxon>
        <taxon>Saccotheciaceae</taxon>
        <taxon>Aureobasidium</taxon>
    </lineage>
</organism>
<feature type="compositionally biased region" description="Basic and acidic residues" evidence="10">
    <location>
        <begin position="56"/>
        <end position="72"/>
    </location>
</feature>
<evidence type="ECO:0000256" key="10">
    <source>
        <dbReference type="SAM" id="MobiDB-lite"/>
    </source>
</evidence>
<gene>
    <name evidence="12" type="ORF">D6D24_05356</name>
</gene>
<reference evidence="12 13" key="1">
    <citation type="submission" date="2018-10" db="EMBL/GenBank/DDBJ databases">
        <title>Fifty Aureobasidium pullulans genomes reveal a recombining polyextremotolerant generalist.</title>
        <authorList>
            <person name="Gostincar C."/>
            <person name="Turk M."/>
            <person name="Zajc J."/>
            <person name="Gunde-Cimerman N."/>
        </authorList>
    </citation>
    <scope>NUCLEOTIDE SEQUENCE [LARGE SCALE GENOMIC DNA]</scope>
    <source>
        <strain evidence="12 13">EXF-11318</strain>
    </source>
</reference>
<feature type="region of interest" description="Disordered" evidence="10">
    <location>
        <begin position="393"/>
        <end position="432"/>
    </location>
</feature>
<evidence type="ECO:0000256" key="4">
    <source>
        <dbReference type="ARBA" id="ARBA00022723"/>
    </source>
</evidence>
<dbReference type="SMART" id="SM00066">
    <property type="entry name" value="GAL4"/>
    <property type="match status" value="1"/>
</dbReference>
<feature type="domain" description="Zn(2)-C6 fungal-type" evidence="11">
    <location>
        <begin position="81"/>
        <end position="110"/>
    </location>
</feature>
<evidence type="ECO:0000259" key="11">
    <source>
        <dbReference type="PROSITE" id="PS50048"/>
    </source>
</evidence>
<dbReference type="AlphaFoldDB" id="A0A4S8VRX4"/>
<protein>
    <recommendedName>
        <fullName evidence="11">Zn(2)-C6 fungal-type domain-containing protein</fullName>
    </recommendedName>
</protein>
<dbReference type="PROSITE" id="PS50048">
    <property type="entry name" value="ZN2_CY6_FUNGAL_2"/>
    <property type="match status" value="1"/>
</dbReference>
<comment type="caution">
    <text evidence="12">The sequence shown here is derived from an EMBL/GenBank/DDBJ whole genome shotgun (WGS) entry which is preliminary data.</text>
</comment>
<name>A0A4S8VRX4_AURPU</name>
<evidence type="ECO:0000313" key="13">
    <source>
        <dbReference type="Proteomes" id="UP000308014"/>
    </source>
</evidence>
<dbReference type="EMBL" id="QZAJ01000187">
    <property type="protein sequence ID" value="THW14695.1"/>
    <property type="molecule type" value="Genomic_DNA"/>
</dbReference>
<feature type="region of interest" description="Disordered" evidence="10">
    <location>
        <begin position="205"/>
        <end position="234"/>
    </location>
</feature>
<sequence length="741" mass="81529">MATDPNAHGSPDEQTDTPTNQTHPQSQTLPHMSDSIQDRSQSDDKASPVSASSTKDQNDSTTKRSNVKDPSRPRRKKARRACYACQRAHLTCGDERPCLRCIKRGLQDHCHDGVRKKAKYLHDAPNEALMSHTYNQNQSQAQMGQSTPATEPTPVAQSSSYFATPVGPQAFANFGHTPSSAPINSPSTTDSPMIHTNPYAPQQNMVTQPFPSASQQMPPPQDPVSSIAHTSPDAKPNQPFNAPFFDPADPSLFNFDISSLNFGNHYGALEFGMLGHMSSGAVETPDTENNNLMTSIPYDPTNSNYSNTYPYNSSTFTDWQRNADGARQNSSGQIFSITGDSSFDGQLNFPNAFAIGENGSISGASPSAANMMDFGTGYNSSPVASAQHLLQNPNQDYNRHPQRPSIRNSFSANDIHQTRPNQQRRRRDPSDIYTSVTAPYSYTTGFHALTACLQRLYSPQKTARIARALAAIRPSFISCTKQLNVDDLIFMEKCFQRTLFEYDDFLTAYGTPTLILRRTGEVAAVSKEFSLLTGWSRDVLLGKDANLNINIGNASGRQTGTSTRGTATPRAQSSGDTAGRLQPVLLPELMEDDNVIDFYEDFAKLAFGDSRGVMMKPCKLLKYKTKEDPGWSADLLSERENRHTNGRPVGPLISAESGMNSLGDRDGKVSCMFCWVVKRDVFDIPMMIVMNVSLRILYSSIERDVLTTSSSFLLFKSQGISFGWMAFPMGLALGKQDCMRT</sequence>
<dbReference type="InterPro" id="IPR036864">
    <property type="entry name" value="Zn2-C6_fun-type_DNA-bd_sf"/>
</dbReference>
<feature type="region of interest" description="Disordered" evidence="10">
    <location>
        <begin position="552"/>
        <end position="578"/>
    </location>
</feature>
<dbReference type="GO" id="GO:0009267">
    <property type="term" value="P:cellular response to starvation"/>
    <property type="evidence" value="ECO:0007669"/>
    <property type="project" value="TreeGrafter"/>
</dbReference>
<keyword evidence="9" id="KW-0539">Nucleus</keyword>
<dbReference type="PANTHER" id="PTHR47659:SF1">
    <property type="entry name" value="TRANSCRIPTION ACTIVATOR OF GLUCONEOGENESIS ERT1"/>
    <property type="match status" value="1"/>
</dbReference>
<dbReference type="InterPro" id="IPR050335">
    <property type="entry name" value="ERT1_acuK_gluconeogen_tf"/>
</dbReference>